<evidence type="ECO:0000256" key="1">
    <source>
        <dbReference type="SAM" id="MobiDB-lite"/>
    </source>
</evidence>
<accession>A0A9Q3II99</accession>
<evidence type="ECO:0000313" key="2">
    <source>
        <dbReference type="EMBL" id="MBW0539769.1"/>
    </source>
</evidence>
<organism evidence="2 3">
    <name type="scientific">Austropuccinia psidii MF-1</name>
    <dbReference type="NCBI Taxonomy" id="1389203"/>
    <lineage>
        <taxon>Eukaryota</taxon>
        <taxon>Fungi</taxon>
        <taxon>Dikarya</taxon>
        <taxon>Basidiomycota</taxon>
        <taxon>Pucciniomycotina</taxon>
        <taxon>Pucciniomycetes</taxon>
        <taxon>Pucciniales</taxon>
        <taxon>Sphaerophragmiaceae</taxon>
        <taxon>Austropuccinia</taxon>
    </lineage>
</organism>
<feature type="compositionally biased region" description="Basic and acidic residues" evidence="1">
    <location>
        <begin position="81"/>
        <end position="91"/>
    </location>
</feature>
<sequence length="542" mass="60860">MVPNNLQELSSWYEVAVRDGTPRSLNGMKGHLPPGGSQLCGNICVGRLGSIVSPKGKKRPQLASATPVLFDSQRHGFPKKTRADGASELRRKVPNPKPLFPGDDFHQFSFTPDFMGYSGPPEQWKAFHISQELFRHTGSVTDRLKSSEASKLTQSLNSIGPSGIHGLSSEENAIAEILLSLNQGKRSEVRAPEEKQPITRIKSNEKSVSVVEIHKSSTGSVGGKDDWISKYKMGLESKIDQRLKHYQEDLVVAHFLNLNGLSLGQRGNIQTSHKDLLYAFIATLPGGKRVRENRQAKVGHPLNCVIQSSLQNYGGIGSIDPITIATIKDLRDHMLVLNSWTLKVLKPLENFALFQDEERALESAFNHLFSFNQVKRALLTLDAETYEESQMLNLIKKLLGRTREANGNSLSLEFQGRYRTTCVAENEIMRTEISLGFIKSYYQTINPVKWKGIFEDDEGYLCYMVASAHKLGTNHVFRCHNTFKLLKTFLPWGVELTDEQKATVALANKPWLQFSFYLNLPWLKGHLKRQPHVKIFLPPDGP</sequence>
<name>A0A9Q3II99_9BASI</name>
<dbReference type="AlphaFoldDB" id="A0A9Q3II99"/>
<dbReference type="Proteomes" id="UP000765509">
    <property type="component" value="Unassembled WGS sequence"/>
</dbReference>
<reference evidence="2" key="1">
    <citation type="submission" date="2021-03" db="EMBL/GenBank/DDBJ databases">
        <title>Draft genome sequence of rust myrtle Austropuccinia psidii MF-1, a brazilian biotype.</title>
        <authorList>
            <person name="Quecine M.C."/>
            <person name="Pachon D.M.R."/>
            <person name="Bonatelli M.L."/>
            <person name="Correr F.H."/>
            <person name="Franceschini L.M."/>
            <person name="Leite T.F."/>
            <person name="Margarido G.R.A."/>
            <person name="Almeida C.A."/>
            <person name="Ferrarezi J.A."/>
            <person name="Labate C.A."/>
        </authorList>
    </citation>
    <scope>NUCLEOTIDE SEQUENCE</scope>
    <source>
        <strain evidence="2">MF-1</strain>
    </source>
</reference>
<protein>
    <submittedName>
        <fullName evidence="2">Uncharacterized protein</fullName>
    </submittedName>
</protein>
<dbReference type="EMBL" id="AVOT02044414">
    <property type="protein sequence ID" value="MBW0539769.1"/>
    <property type="molecule type" value="Genomic_DNA"/>
</dbReference>
<gene>
    <name evidence="2" type="ORF">O181_079484</name>
</gene>
<comment type="caution">
    <text evidence="2">The sequence shown here is derived from an EMBL/GenBank/DDBJ whole genome shotgun (WGS) entry which is preliminary data.</text>
</comment>
<proteinExistence type="predicted"/>
<feature type="region of interest" description="Disordered" evidence="1">
    <location>
        <begin position="75"/>
        <end position="101"/>
    </location>
</feature>
<evidence type="ECO:0000313" key="3">
    <source>
        <dbReference type="Proteomes" id="UP000765509"/>
    </source>
</evidence>
<keyword evidence="3" id="KW-1185">Reference proteome</keyword>